<keyword evidence="4" id="KW-1185">Reference proteome</keyword>
<dbReference type="STRING" id="1004.SAMN05661012_06505"/>
<proteinExistence type="predicted"/>
<dbReference type="OrthoDB" id="771660at2"/>
<dbReference type="EMBL" id="CP140154">
    <property type="protein sequence ID" value="WQG89003.1"/>
    <property type="molecule type" value="Genomic_DNA"/>
</dbReference>
<evidence type="ECO:0000313" key="3">
    <source>
        <dbReference type="Proteomes" id="UP000183788"/>
    </source>
</evidence>
<gene>
    <name evidence="1" type="ORF">SAMN05661012_06505</name>
    <name evidence="2" type="ORF">SR876_29160</name>
</gene>
<reference evidence="2 4" key="2">
    <citation type="submission" date="2023-11" db="EMBL/GenBank/DDBJ databases">
        <title>MicrobeMod: A computational toolkit for identifying prokaryotic methylation and restriction-modification with nanopore sequencing.</title>
        <authorList>
            <person name="Crits-Christoph A."/>
            <person name="Kang S.C."/>
            <person name="Lee H."/>
            <person name="Ostrov N."/>
        </authorList>
    </citation>
    <scope>NUCLEOTIDE SEQUENCE [LARGE SCALE GENOMIC DNA]</scope>
    <source>
        <strain evidence="2 4">ATCC 23090</strain>
    </source>
</reference>
<evidence type="ECO:0000313" key="1">
    <source>
        <dbReference type="EMBL" id="SFW89841.1"/>
    </source>
</evidence>
<name>A0A1K1SZQ4_9BACT</name>
<dbReference type="AlphaFoldDB" id="A0A1K1SZQ4"/>
<organism evidence="1 3">
    <name type="scientific">Chitinophaga sancti</name>
    <dbReference type="NCBI Taxonomy" id="1004"/>
    <lineage>
        <taxon>Bacteria</taxon>
        <taxon>Pseudomonadati</taxon>
        <taxon>Bacteroidota</taxon>
        <taxon>Chitinophagia</taxon>
        <taxon>Chitinophagales</taxon>
        <taxon>Chitinophagaceae</taxon>
        <taxon>Chitinophaga</taxon>
    </lineage>
</organism>
<dbReference type="EMBL" id="FPIZ01000043">
    <property type="protein sequence ID" value="SFW89841.1"/>
    <property type="molecule type" value="Genomic_DNA"/>
</dbReference>
<sequence>MEKQTLSPHSGRNYDLITAHQFLLELDYEKRLLLSSYRPSNQVKFPEHPVEGELIAIAINPDTNELKLWEGVHKPGQPKLLVPANLPDVLRESPDLVRQIRVDLGYGYDREGPRGYLLTKAEGELLNGKNPVTIIAGYPYEVDVVNDTVTPLDKKGQTFAFSEFKVIDRGSEAAPAYAGFFDARSRSLVEPWNFSLNDVRKDLWQVSIPELLVFDPVALAKREGRSPHHYLPSYRKYSPVTDHAKPFTIEAQIQLIRRVAGEISPASGLRFPVNFPGSDSIAPAEAQKSAQEILYKNCQPKRLPENGLTYQYSERKLTIRSAKRRGI</sequence>
<reference evidence="1 3" key="1">
    <citation type="submission" date="2016-11" db="EMBL/GenBank/DDBJ databases">
        <authorList>
            <person name="Jaros S."/>
            <person name="Januszkiewicz K."/>
            <person name="Wedrychowicz H."/>
        </authorList>
    </citation>
    <scope>NUCLEOTIDE SEQUENCE [LARGE SCALE GENOMIC DNA]</scope>
    <source>
        <strain evidence="1 3">DSM 784</strain>
    </source>
</reference>
<dbReference type="Proteomes" id="UP000183788">
    <property type="component" value="Unassembled WGS sequence"/>
</dbReference>
<evidence type="ECO:0000313" key="4">
    <source>
        <dbReference type="Proteomes" id="UP001326715"/>
    </source>
</evidence>
<dbReference type="RefSeq" id="WP_072366416.1">
    <property type="nucleotide sequence ID" value="NZ_CP139972.1"/>
</dbReference>
<protein>
    <submittedName>
        <fullName evidence="1">Uncharacterized protein</fullName>
    </submittedName>
</protein>
<evidence type="ECO:0000313" key="2">
    <source>
        <dbReference type="EMBL" id="WQG89003.1"/>
    </source>
</evidence>
<accession>A0A1K1SZQ4</accession>
<dbReference type="Proteomes" id="UP001326715">
    <property type="component" value="Chromosome"/>
</dbReference>